<feature type="region of interest" description="Disordered" evidence="1">
    <location>
        <begin position="42"/>
        <end position="63"/>
    </location>
</feature>
<feature type="compositionally biased region" description="Polar residues" evidence="1">
    <location>
        <begin position="13"/>
        <end position="27"/>
    </location>
</feature>
<gene>
    <name evidence="2" type="ORF">HALOF300_00272</name>
</gene>
<dbReference type="Proteomes" id="UP000419743">
    <property type="component" value="Unassembled WGS sequence"/>
</dbReference>
<reference evidence="2 3" key="1">
    <citation type="submission" date="2019-11" db="EMBL/GenBank/DDBJ databases">
        <authorList>
            <person name="Criscuolo A."/>
        </authorList>
    </citation>
    <scope>NUCLEOTIDE SEQUENCE [LARGE SCALE GENOMIC DNA]</scope>
    <source>
        <strain evidence="2">CIP111667</strain>
    </source>
</reference>
<proteinExistence type="predicted"/>
<evidence type="ECO:0000313" key="2">
    <source>
        <dbReference type="EMBL" id="VZO35004.1"/>
    </source>
</evidence>
<comment type="caution">
    <text evidence="2">The sequence shown here is derived from an EMBL/GenBank/DDBJ whole genome shotgun (WGS) entry which is preliminary data.</text>
</comment>
<protein>
    <submittedName>
        <fullName evidence="2">Uncharacterized protein</fullName>
    </submittedName>
</protein>
<keyword evidence="3" id="KW-1185">Reference proteome</keyword>
<feature type="region of interest" description="Disordered" evidence="1">
    <location>
        <begin position="7"/>
        <end position="27"/>
    </location>
</feature>
<dbReference type="EMBL" id="CACRYJ010000004">
    <property type="protein sequence ID" value="VZO35004.1"/>
    <property type="molecule type" value="Genomic_DNA"/>
</dbReference>
<sequence>MVMFCIDSVPSEKPTQTADASRGTYPTNHAAESSFAVPVLPAEGRSPSWLGRPVPSATTWPSA</sequence>
<accession>A0A7M4DDT3</accession>
<evidence type="ECO:0000256" key="1">
    <source>
        <dbReference type="SAM" id="MobiDB-lite"/>
    </source>
</evidence>
<evidence type="ECO:0000313" key="3">
    <source>
        <dbReference type="Proteomes" id="UP000419743"/>
    </source>
</evidence>
<dbReference type="AlphaFoldDB" id="A0A7M4DDT3"/>
<organism evidence="2 3">
    <name type="scientific">Occultella aeris</name>
    <dbReference type="NCBI Taxonomy" id="2761496"/>
    <lineage>
        <taxon>Bacteria</taxon>
        <taxon>Bacillati</taxon>
        <taxon>Actinomycetota</taxon>
        <taxon>Actinomycetes</taxon>
        <taxon>Micrococcales</taxon>
        <taxon>Ruaniaceae</taxon>
        <taxon>Occultella</taxon>
    </lineage>
</organism>
<name>A0A7M4DDT3_9MICO</name>